<evidence type="ECO:0000313" key="3">
    <source>
        <dbReference type="Proteomes" id="UP000827549"/>
    </source>
</evidence>
<sequence>MATQLWKAAFLREASYERSDLRLAEHLEAKRREWLRNRLEKANRGMDTDTAPPHSSSESEWETTGDNDDDDDDDGTASWASADALANVSAEDVAAEWRLQSLKRRRAVFTGPMTVRWTPHTFDDGSLQLSGWDDFHDRVIMLQPPPGPGFDQASDFPEREWSMVSFDRRSLKLSNRDYIGVPLPDAVIYRLVMDHNVGLQILRYRHIHNGSTRMQWVELWFLLDEIGRSAVDIKHPEIGLIPAGSLVHTQDNELIKGFWCIAAINVDDEDGDPAQVATVTRRFTDGSIGLWVRVGTQIHPVGRTGGLELPNLPMVSGFIILNDGLMAF</sequence>
<protein>
    <submittedName>
        <fullName evidence="2">Uncharacterized protein</fullName>
    </submittedName>
</protein>
<dbReference type="EMBL" id="CP086720">
    <property type="protein sequence ID" value="WOO86247.1"/>
    <property type="molecule type" value="Genomic_DNA"/>
</dbReference>
<feature type="compositionally biased region" description="Acidic residues" evidence="1">
    <location>
        <begin position="59"/>
        <end position="75"/>
    </location>
</feature>
<evidence type="ECO:0000313" key="2">
    <source>
        <dbReference type="EMBL" id="WOO86247.1"/>
    </source>
</evidence>
<keyword evidence="3" id="KW-1185">Reference proteome</keyword>
<name>A0AAF1BMH0_9TREE</name>
<dbReference type="AlphaFoldDB" id="A0AAF1BMH0"/>
<dbReference type="GeneID" id="87812893"/>
<accession>A0AAF1BMH0</accession>
<gene>
    <name evidence="2" type="ORF">LOC62_07G009732</name>
</gene>
<organism evidence="2 3">
    <name type="scientific">Vanrija pseudolonga</name>
    <dbReference type="NCBI Taxonomy" id="143232"/>
    <lineage>
        <taxon>Eukaryota</taxon>
        <taxon>Fungi</taxon>
        <taxon>Dikarya</taxon>
        <taxon>Basidiomycota</taxon>
        <taxon>Agaricomycotina</taxon>
        <taxon>Tremellomycetes</taxon>
        <taxon>Trichosporonales</taxon>
        <taxon>Trichosporonaceae</taxon>
        <taxon>Vanrija</taxon>
    </lineage>
</organism>
<dbReference type="Proteomes" id="UP000827549">
    <property type="component" value="Chromosome 7"/>
</dbReference>
<reference evidence="2" key="1">
    <citation type="submission" date="2023-10" db="EMBL/GenBank/DDBJ databases">
        <authorList>
            <person name="Noh H."/>
        </authorList>
    </citation>
    <scope>NUCLEOTIDE SEQUENCE</scope>
    <source>
        <strain evidence="2">DUCC4014</strain>
    </source>
</reference>
<feature type="region of interest" description="Disordered" evidence="1">
    <location>
        <begin position="41"/>
        <end position="78"/>
    </location>
</feature>
<proteinExistence type="predicted"/>
<evidence type="ECO:0000256" key="1">
    <source>
        <dbReference type="SAM" id="MobiDB-lite"/>
    </source>
</evidence>
<dbReference type="RefSeq" id="XP_062632273.1">
    <property type="nucleotide sequence ID" value="XM_062776289.1"/>
</dbReference>